<feature type="domain" description="Multidrug resistance protein MdtA-like barrel-sandwich hybrid" evidence="7">
    <location>
        <begin position="186"/>
        <end position="410"/>
    </location>
</feature>
<dbReference type="AlphaFoldDB" id="A0A1N6DW74"/>
<dbReference type="InterPro" id="IPR009875">
    <property type="entry name" value="PilZ_domain"/>
</dbReference>
<evidence type="ECO:0000313" key="8">
    <source>
        <dbReference type="EMBL" id="SIN75011.1"/>
    </source>
</evidence>
<evidence type="ECO:0000259" key="6">
    <source>
        <dbReference type="Pfam" id="PF07238"/>
    </source>
</evidence>
<accession>A0A1N6DW74</accession>
<dbReference type="OrthoDB" id="5464692at2"/>
<gene>
    <name evidence="8" type="ORF">SAMN02745161_0528</name>
</gene>
<feature type="domain" description="PilZ" evidence="6">
    <location>
        <begin position="10"/>
        <end position="103"/>
    </location>
</feature>
<dbReference type="Pfam" id="PF07238">
    <property type="entry name" value="PilZ"/>
    <property type="match status" value="1"/>
</dbReference>
<dbReference type="Gene3D" id="2.40.30.170">
    <property type="match status" value="1"/>
</dbReference>
<dbReference type="RefSeq" id="WP_074215394.1">
    <property type="nucleotide sequence ID" value="NZ_FSRG01000003.1"/>
</dbReference>
<dbReference type="Gene3D" id="1.10.287.470">
    <property type="entry name" value="Helix hairpin bin"/>
    <property type="match status" value="1"/>
</dbReference>
<dbReference type="PANTHER" id="PTHR30386">
    <property type="entry name" value="MEMBRANE FUSION SUBUNIT OF EMRAB-TOLC MULTIDRUG EFFLUX PUMP"/>
    <property type="match status" value="1"/>
</dbReference>
<keyword evidence="4 5" id="KW-0472">Membrane</keyword>
<dbReference type="Gene3D" id="2.40.50.100">
    <property type="match status" value="1"/>
</dbReference>
<evidence type="ECO:0000256" key="2">
    <source>
        <dbReference type="ARBA" id="ARBA00022692"/>
    </source>
</evidence>
<keyword evidence="2 5" id="KW-0812">Transmembrane</keyword>
<evidence type="ECO:0000313" key="9">
    <source>
        <dbReference type="Proteomes" id="UP000184694"/>
    </source>
</evidence>
<organism evidence="8 9">
    <name type="scientific">Halodesulfovibrio marinisediminis DSM 17456</name>
    <dbReference type="NCBI Taxonomy" id="1121457"/>
    <lineage>
        <taxon>Bacteria</taxon>
        <taxon>Pseudomonadati</taxon>
        <taxon>Thermodesulfobacteriota</taxon>
        <taxon>Desulfovibrionia</taxon>
        <taxon>Desulfovibrionales</taxon>
        <taxon>Desulfovibrionaceae</taxon>
        <taxon>Halodesulfovibrio</taxon>
    </lineage>
</organism>
<keyword evidence="3 5" id="KW-1133">Transmembrane helix</keyword>
<comment type="subcellular location">
    <subcellularLocation>
        <location evidence="1">Membrane</location>
        <topology evidence="1">Single-pass membrane protein</topology>
    </subcellularLocation>
</comment>
<dbReference type="GO" id="GO:0016020">
    <property type="term" value="C:membrane"/>
    <property type="evidence" value="ECO:0007669"/>
    <property type="project" value="UniProtKB-SubCell"/>
</dbReference>
<proteinExistence type="predicted"/>
<protein>
    <submittedName>
        <fullName evidence="8">Multidrug resistance efflux pump</fullName>
    </submittedName>
</protein>
<evidence type="ECO:0000259" key="7">
    <source>
        <dbReference type="Pfam" id="PF25917"/>
    </source>
</evidence>
<dbReference type="STRING" id="1121457.SAMN02745161_0528"/>
<dbReference type="GO" id="GO:0035438">
    <property type="term" value="F:cyclic-di-GMP binding"/>
    <property type="evidence" value="ECO:0007669"/>
    <property type="project" value="InterPro"/>
</dbReference>
<dbReference type="PANTHER" id="PTHR30386:SF26">
    <property type="entry name" value="TRANSPORT PROTEIN COMB"/>
    <property type="match status" value="1"/>
</dbReference>
<dbReference type="Pfam" id="PF25917">
    <property type="entry name" value="BSH_RND"/>
    <property type="match status" value="1"/>
</dbReference>
<feature type="transmembrane region" description="Helical" evidence="5">
    <location>
        <begin position="145"/>
        <end position="166"/>
    </location>
</feature>
<dbReference type="Gene3D" id="2.40.10.220">
    <property type="entry name" value="predicted glycosyltransferase like domains"/>
    <property type="match status" value="1"/>
</dbReference>
<dbReference type="PRINTS" id="PR01490">
    <property type="entry name" value="RTXTOXIND"/>
</dbReference>
<sequence length="511" mass="56973">MTLRMEGKSQRKSHRISLPAKMNLQGKEYRVLDWSLEGFKAELPQGSLADNWIGEVTFILPLQQMDISFGVKARLRRQEDESAGFSFESLPERSKSLLSAYVKASIEGQLDDVEGIIARVDTLGTPVEIEKPLTISERKQFKRSFLGRAFGHVCLAATVVFLVSFICYNNYSTLRSTRGVISGGLVDAVPQLSGTLKSIKVQEGQNVKKGQLLFTLDDRELLRQGEGIRHELSIERERLEYLYVLLQEEAKAMGLYREAAKNSAARLRLNIEGIDARIALATKEFQRANLLVKTGYVSRSEWDKKQEHLLSLEAKREEVVQQLLLAEENIRSSIDGKYLSDGKAQGKFREIEAQISIQKKVIAKDELRLSSALELLEKTRVLSKVDGFVHATKRISGTFLRSGESVLTIVVDGAKPWVQARFTFQEAKNLFPGAKAQVFIPALGIVCDGTVQALGHYAMGPNESVSQANETRLNEVPVKIILDNPPNGLITGLGVEVSVDIPWRNFLNSIS</sequence>
<reference evidence="9" key="1">
    <citation type="submission" date="2016-11" db="EMBL/GenBank/DDBJ databases">
        <authorList>
            <person name="Varghese N."/>
            <person name="Submissions S."/>
        </authorList>
    </citation>
    <scope>NUCLEOTIDE SEQUENCE [LARGE SCALE GENOMIC DNA]</scope>
    <source>
        <strain evidence="9">DSM 17456</strain>
    </source>
</reference>
<dbReference type="Proteomes" id="UP000184694">
    <property type="component" value="Unassembled WGS sequence"/>
</dbReference>
<evidence type="ECO:0000256" key="1">
    <source>
        <dbReference type="ARBA" id="ARBA00004167"/>
    </source>
</evidence>
<name>A0A1N6DW74_9BACT</name>
<dbReference type="EMBL" id="FSRG01000003">
    <property type="protein sequence ID" value="SIN75011.1"/>
    <property type="molecule type" value="Genomic_DNA"/>
</dbReference>
<evidence type="ECO:0000256" key="5">
    <source>
        <dbReference type="SAM" id="Phobius"/>
    </source>
</evidence>
<keyword evidence="9" id="KW-1185">Reference proteome</keyword>
<dbReference type="InterPro" id="IPR058625">
    <property type="entry name" value="MdtA-like_BSH"/>
</dbReference>
<evidence type="ECO:0000256" key="3">
    <source>
        <dbReference type="ARBA" id="ARBA00022989"/>
    </source>
</evidence>
<dbReference type="SUPFAM" id="SSF111369">
    <property type="entry name" value="HlyD-like secretion proteins"/>
    <property type="match status" value="1"/>
</dbReference>
<evidence type="ECO:0000256" key="4">
    <source>
        <dbReference type="ARBA" id="ARBA00023136"/>
    </source>
</evidence>
<dbReference type="InterPro" id="IPR050739">
    <property type="entry name" value="MFP"/>
</dbReference>